<proteinExistence type="predicted"/>
<evidence type="ECO:0008006" key="2">
    <source>
        <dbReference type="Google" id="ProtNLM"/>
    </source>
</evidence>
<gene>
    <name evidence="1" type="ORF">DS524_24710</name>
</gene>
<accession>A0A5U8SUH8</accession>
<dbReference type="AlphaFoldDB" id="A0A5U8SUH8"/>
<dbReference type="EMBL" id="AAGUAT010000059">
    <property type="protein sequence ID" value="EBR9858950.1"/>
    <property type="molecule type" value="Genomic_DNA"/>
</dbReference>
<protein>
    <recommendedName>
        <fullName evidence="2">Primosomal replication protein PriB/PriC domain protein</fullName>
    </recommendedName>
</protein>
<evidence type="ECO:0000313" key="1">
    <source>
        <dbReference type="EMBL" id="EBR9858950.1"/>
    </source>
</evidence>
<comment type="caution">
    <text evidence="1">The sequence shown here is derived from an EMBL/GenBank/DDBJ whole genome shotgun (WGS) entry which is preliminary data.</text>
</comment>
<name>A0A5U8SUH8_SALET</name>
<organism evidence="1">
    <name type="scientific">Salmonella enterica subsp. enterica serovar Chester</name>
    <dbReference type="NCBI Taxonomy" id="149386"/>
    <lineage>
        <taxon>Bacteria</taxon>
        <taxon>Pseudomonadati</taxon>
        <taxon>Pseudomonadota</taxon>
        <taxon>Gammaproteobacteria</taxon>
        <taxon>Enterobacterales</taxon>
        <taxon>Enterobacteriaceae</taxon>
        <taxon>Salmonella</taxon>
    </lineage>
</organism>
<reference evidence="1" key="1">
    <citation type="submission" date="2018-07" db="EMBL/GenBank/DDBJ databases">
        <authorList>
            <person name="Ashton P.M."/>
            <person name="Dallman T."/>
            <person name="Nair S."/>
            <person name="De Pinna E."/>
            <person name="Peters T."/>
            <person name="Grant K."/>
        </authorList>
    </citation>
    <scope>NUCLEOTIDE SEQUENCE</scope>
    <source>
        <strain evidence="1">296838</strain>
    </source>
</reference>
<sequence length="72" mass="8443">MTIEEIDDMIRQYAEAERAVLQGRSITMNGQSMSMESLSEIRKGREYWERRRSGLLSSRSGRLGYKLARFPR</sequence>